<organism evidence="2">
    <name type="scientific">Caenorhabditis brenneri</name>
    <name type="common">Nematode worm</name>
    <dbReference type="NCBI Taxonomy" id="135651"/>
    <lineage>
        <taxon>Eukaryota</taxon>
        <taxon>Metazoa</taxon>
        <taxon>Ecdysozoa</taxon>
        <taxon>Nematoda</taxon>
        <taxon>Chromadorea</taxon>
        <taxon>Rhabditida</taxon>
        <taxon>Rhabditina</taxon>
        <taxon>Rhabditomorpha</taxon>
        <taxon>Rhabditoidea</taxon>
        <taxon>Rhabditidae</taxon>
        <taxon>Peloderinae</taxon>
        <taxon>Caenorhabditis</taxon>
    </lineage>
</organism>
<proteinExistence type="predicted"/>
<dbReference type="InParanoid" id="G0P3X3"/>
<dbReference type="Proteomes" id="UP000008068">
    <property type="component" value="Unassembled WGS sequence"/>
</dbReference>
<accession>G0P3X3</accession>
<dbReference type="AlphaFoldDB" id="G0P3X3"/>
<name>G0P3X3_CAEBE</name>
<reference evidence="2" key="1">
    <citation type="submission" date="2011-07" db="EMBL/GenBank/DDBJ databases">
        <authorList>
            <consortium name="Caenorhabditis brenneri Sequencing and Analysis Consortium"/>
            <person name="Wilson R.K."/>
        </authorList>
    </citation>
    <scope>NUCLEOTIDE SEQUENCE [LARGE SCALE GENOMIC DNA]</scope>
    <source>
        <strain evidence="2">PB2801</strain>
    </source>
</reference>
<dbReference type="HOGENOM" id="CLU_3413270_0_0_1"/>
<evidence type="ECO:0000313" key="1">
    <source>
        <dbReference type="EMBL" id="EGT44363.1"/>
    </source>
</evidence>
<keyword evidence="2" id="KW-1185">Reference proteome</keyword>
<sequence length="28" mass="3144">MLSTIRIRVLYRGSWAVDVDRQPAGLGI</sequence>
<evidence type="ECO:0000313" key="2">
    <source>
        <dbReference type="Proteomes" id="UP000008068"/>
    </source>
</evidence>
<protein>
    <submittedName>
        <fullName evidence="1">Uncharacterized protein</fullName>
    </submittedName>
</protein>
<dbReference type="EMBL" id="GL380054">
    <property type="protein sequence ID" value="EGT44363.1"/>
    <property type="molecule type" value="Genomic_DNA"/>
</dbReference>
<gene>
    <name evidence="1" type="ORF">CAEBREN_12877</name>
</gene>